<feature type="chain" id="PRO_5025572805" description="Secreted protein" evidence="2">
    <location>
        <begin position="18"/>
        <end position="121"/>
    </location>
</feature>
<dbReference type="AlphaFoldDB" id="A0A6B0UP30"/>
<keyword evidence="2" id="KW-0732">Signal</keyword>
<evidence type="ECO:0008006" key="4">
    <source>
        <dbReference type="Google" id="ProtNLM"/>
    </source>
</evidence>
<evidence type="ECO:0000256" key="2">
    <source>
        <dbReference type="SAM" id="SignalP"/>
    </source>
</evidence>
<protein>
    <recommendedName>
        <fullName evidence="4">Secreted protein</fullName>
    </recommendedName>
</protein>
<evidence type="ECO:0000313" key="3">
    <source>
        <dbReference type="EMBL" id="MXU91274.1"/>
    </source>
</evidence>
<proteinExistence type="predicted"/>
<accession>A0A6B0UP30</accession>
<sequence>MLHQPSQLMLTILFCESLVISPTTTDATAPRSEAVAQGLDCRYLKTARSPCRLAATNSMPLSLSASPRHIASCRKLPTNSYSTLSRNETALIFYRRHQFQLSRKGGSSNKEETDHTTDHTL</sequence>
<organism evidence="3">
    <name type="scientific">Ixodes ricinus</name>
    <name type="common">Common tick</name>
    <name type="synonym">Acarus ricinus</name>
    <dbReference type="NCBI Taxonomy" id="34613"/>
    <lineage>
        <taxon>Eukaryota</taxon>
        <taxon>Metazoa</taxon>
        <taxon>Ecdysozoa</taxon>
        <taxon>Arthropoda</taxon>
        <taxon>Chelicerata</taxon>
        <taxon>Arachnida</taxon>
        <taxon>Acari</taxon>
        <taxon>Parasitiformes</taxon>
        <taxon>Ixodida</taxon>
        <taxon>Ixodoidea</taxon>
        <taxon>Ixodidae</taxon>
        <taxon>Ixodinae</taxon>
        <taxon>Ixodes</taxon>
    </lineage>
</organism>
<reference evidence="3" key="1">
    <citation type="submission" date="2019-12" db="EMBL/GenBank/DDBJ databases">
        <title>An insight into the sialome of adult female Ixodes ricinus ticks feeding for 6 days.</title>
        <authorList>
            <person name="Perner J."/>
            <person name="Ribeiro J.M.C."/>
        </authorList>
    </citation>
    <scope>NUCLEOTIDE SEQUENCE</scope>
    <source>
        <strain evidence="3">Semi-engorged</strain>
        <tissue evidence="3">Salivary glands</tissue>
    </source>
</reference>
<feature type="compositionally biased region" description="Basic and acidic residues" evidence="1">
    <location>
        <begin position="109"/>
        <end position="121"/>
    </location>
</feature>
<dbReference type="EMBL" id="GIFC01009191">
    <property type="protein sequence ID" value="MXU91274.1"/>
    <property type="molecule type" value="Transcribed_RNA"/>
</dbReference>
<feature type="region of interest" description="Disordered" evidence="1">
    <location>
        <begin position="100"/>
        <end position="121"/>
    </location>
</feature>
<feature type="signal peptide" evidence="2">
    <location>
        <begin position="1"/>
        <end position="17"/>
    </location>
</feature>
<evidence type="ECO:0000256" key="1">
    <source>
        <dbReference type="SAM" id="MobiDB-lite"/>
    </source>
</evidence>
<name>A0A6B0UP30_IXORI</name>